<keyword evidence="5" id="KW-0805">Transcription regulation</keyword>
<organism evidence="11 12">
    <name type="scientific">Tunturiibacter lichenicola</name>
    <dbReference type="NCBI Taxonomy" id="2051959"/>
    <lineage>
        <taxon>Bacteria</taxon>
        <taxon>Pseudomonadati</taxon>
        <taxon>Acidobacteriota</taxon>
        <taxon>Terriglobia</taxon>
        <taxon>Terriglobales</taxon>
        <taxon>Acidobacteriaceae</taxon>
        <taxon>Tunturiibacter</taxon>
    </lineage>
</organism>
<dbReference type="InterPro" id="IPR001789">
    <property type="entry name" value="Sig_transdc_resp-reg_receiver"/>
</dbReference>
<dbReference type="Gene3D" id="1.10.8.60">
    <property type="match status" value="1"/>
</dbReference>
<dbReference type="AlphaFoldDB" id="A0A7W8J9I0"/>
<comment type="caution">
    <text evidence="11">The sequence shown here is derived from an EMBL/GenBank/DDBJ whole genome shotgun (WGS) entry which is preliminary data.</text>
</comment>
<dbReference type="FunFam" id="3.40.50.300:FF:000006">
    <property type="entry name" value="DNA-binding transcriptional regulator NtrC"/>
    <property type="match status" value="1"/>
</dbReference>
<evidence type="ECO:0000259" key="9">
    <source>
        <dbReference type="PROSITE" id="PS50045"/>
    </source>
</evidence>
<keyword evidence="7" id="KW-0804">Transcription</keyword>
<dbReference type="Pfam" id="PF25601">
    <property type="entry name" value="AAA_lid_14"/>
    <property type="match status" value="1"/>
</dbReference>
<dbReference type="InterPro" id="IPR009057">
    <property type="entry name" value="Homeodomain-like_sf"/>
</dbReference>
<dbReference type="InterPro" id="IPR002197">
    <property type="entry name" value="HTH_Fis"/>
</dbReference>
<dbReference type="Gene3D" id="1.10.10.60">
    <property type="entry name" value="Homeodomain-like"/>
    <property type="match status" value="1"/>
</dbReference>
<dbReference type="PRINTS" id="PR01590">
    <property type="entry name" value="HTHFIS"/>
</dbReference>
<dbReference type="PROSITE" id="PS00675">
    <property type="entry name" value="SIGMA54_INTERACT_1"/>
    <property type="match status" value="1"/>
</dbReference>
<dbReference type="InterPro" id="IPR011006">
    <property type="entry name" value="CheY-like_superfamily"/>
</dbReference>
<evidence type="ECO:0000256" key="2">
    <source>
        <dbReference type="ARBA" id="ARBA00022741"/>
    </source>
</evidence>
<keyword evidence="3" id="KW-0067">ATP-binding</keyword>
<dbReference type="GO" id="GO:0043565">
    <property type="term" value="F:sequence-specific DNA binding"/>
    <property type="evidence" value="ECO:0007669"/>
    <property type="project" value="InterPro"/>
</dbReference>
<evidence type="ECO:0000256" key="5">
    <source>
        <dbReference type="ARBA" id="ARBA00023015"/>
    </source>
</evidence>
<dbReference type="PROSITE" id="PS50110">
    <property type="entry name" value="RESPONSE_REGULATORY"/>
    <property type="match status" value="1"/>
</dbReference>
<dbReference type="Proteomes" id="UP000569092">
    <property type="component" value="Unassembled WGS sequence"/>
</dbReference>
<dbReference type="InterPro" id="IPR025944">
    <property type="entry name" value="Sigma_54_int_dom_CS"/>
</dbReference>
<keyword evidence="6" id="KW-0238">DNA-binding</keyword>
<dbReference type="PROSITE" id="PS00688">
    <property type="entry name" value="SIGMA54_INTERACT_3"/>
    <property type="match status" value="1"/>
</dbReference>
<dbReference type="InterPro" id="IPR003593">
    <property type="entry name" value="AAA+_ATPase"/>
</dbReference>
<protein>
    <submittedName>
        <fullName evidence="11">Two-component system response regulator AtoC</fullName>
    </submittedName>
</protein>
<evidence type="ECO:0000313" key="11">
    <source>
        <dbReference type="EMBL" id="MBB5345085.1"/>
    </source>
</evidence>
<dbReference type="SUPFAM" id="SSF46689">
    <property type="entry name" value="Homeodomain-like"/>
    <property type="match status" value="1"/>
</dbReference>
<dbReference type="Pfam" id="PF00158">
    <property type="entry name" value="Sigma54_activat"/>
    <property type="match status" value="1"/>
</dbReference>
<dbReference type="Gene3D" id="3.40.50.300">
    <property type="entry name" value="P-loop containing nucleotide triphosphate hydrolases"/>
    <property type="match status" value="1"/>
</dbReference>
<evidence type="ECO:0000256" key="6">
    <source>
        <dbReference type="ARBA" id="ARBA00023125"/>
    </source>
</evidence>
<dbReference type="GO" id="GO:0005524">
    <property type="term" value="F:ATP binding"/>
    <property type="evidence" value="ECO:0007669"/>
    <property type="project" value="UniProtKB-KW"/>
</dbReference>
<dbReference type="EMBL" id="JACHDZ010000005">
    <property type="protein sequence ID" value="MBB5345085.1"/>
    <property type="molecule type" value="Genomic_DNA"/>
</dbReference>
<dbReference type="GO" id="GO:0006355">
    <property type="term" value="P:regulation of DNA-templated transcription"/>
    <property type="evidence" value="ECO:0007669"/>
    <property type="project" value="InterPro"/>
</dbReference>
<dbReference type="SMART" id="SM00448">
    <property type="entry name" value="REC"/>
    <property type="match status" value="1"/>
</dbReference>
<dbReference type="InterPro" id="IPR002078">
    <property type="entry name" value="Sigma_54_int"/>
</dbReference>
<dbReference type="Pfam" id="PF02954">
    <property type="entry name" value="HTH_8"/>
    <property type="match status" value="1"/>
</dbReference>
<dbReference type="SUPFAM" id="SSF52540">
    <property type="entry name" value="P-loop containing nucleoside triphosphate hydrolases"/>
    <property type="match status" value="1"/>
</dbReference>
<keyword evidence="1 8" id="KW-0597">Phosphoprotein</keyword>
<dbReference type="SMART" id="SM00382">
    <property type="entry name" value="AAA"/>
    <property type="match status" value="1"/>
</dbReference>
<keyword evidence="2" id="KW-0547">Nucleotide-binding</keyword>
<dbReference type="SUPFAM" id="SSF52172">
    <property type="entry name" value="CheY-like"/>
    <property type="match status" value="1"/>
</dbReference>
<dbReference type="PANTHER" id="PTHR32071">
    <property type="entry name" value="TRANSCRIPTIONAL REGULATORY PROTEIN"/>
    <property type="match status" value="1"/>
</dbReference>
<dbReference type="InterPro" id="IPR025943">
    <property type="entry name" value="Sigma_54_int_dom_ATP-bd_2"/>
</dbReference>
<reference evidence="11 12" key="1">
    <citation type="submission" date="2020-08" db="EMBL/GenBank/DDBJ databases">
        <title>Genomic Encyclopedia of Type Strains, Phase IV (KMG-V): Genome sequencing to study the core and pangenomes of soil and plant-associated prokaryotes.</title>
        <authorList>
            <person name="Whitman W."/>
        </authorList>
    </citation>
    <scope>NUCLEOTIDE SEQUENCE [LARGE SCALE GENOMIC DNA]</scope>
    <source>
        <strain evidence="11 12">M8US30</strain>
    </source>
</reference>
<dbReference type="InterPro" id="IPR025662">
    <property type="entry name" value="Sigma_54_int_dom_ATP-bd_1"/>
</dbReference>
<evidence type="ECO:0000256" key="4">
    <source>
        <dbReference type="ARBA" id="ARBA00023012"/>
    </source>
</evidence>
<evidence type="ECO:0000256" key="8">
    <source>
        <dbReference type="PROSITE-ProRule" id="PRU00169"/>
    </source>
</evidence>
<dbReference type="GO" id="GO:0000160">
    <property type="term" value="P:phosphorelay signal transduction system"/>
    <property type="evidence" value="ECO:0007669"/>
    <property type="project" value="UniProtKB-KW"/>
</dbReference>
<feature type="domain" description="Sigma-54 factor interaction" evidence="9">
    <location>
        <begin position="146"/>
        <end position="375"/>
    </location>
</feature>
<evidence type="ECO:0000256" key="3">
    <source>
        <dbReference type="ARBA" id="ARBA00022840"/>
    </source>
</evidence>
<evidence type="ECO:0000256" key="7">
    <source>
        <dbReference type="ARBA" id="ARBA00023163"/>
    </source>
</evidence>
<accession>A0A7W8J9I0</accession>
<name>A0A7W8J9I0_9BACT</name>
<dbReference type="CDD" id="cd00009">
    <property type="entry name" value="AAA"/>
    <property type="match status" value="1"/>
</dbReference>
<keyword evidence="4" id="KW-0902">Two-component regulatory system</keyword>
<evidence type="ECO:0000313" key="12">
    <source>
        <dbReference type="Proteomes" id="UP000569092"/>
    </source>
</evidence>
<dbReference type="FunFam" id="3.40.50.2300:FF:000018">
    <property type="entry name" value="DNA-binding transcriptional regulator NtrC"/>
    <property type="match status" value="1"/>
</dbReference>
<evidence type="ECO:0000256" key="1">
    <source>
        <dbReference type="ARBA" id="ARBA00022553"/>
    </source>
</evidence>
<dbReference type="PROSITE" id="PS50045">
    <property type="entry name" value="SIGMA54_INTERACT_4"/>
    <property type="match status" value="1"/>
</dbReference>
<dbReference type="InterPro" id="IPR058031">
    <property type="entry name" value="AAA_lid_NorR"/>
</dbReference>
<dbReference type="Gene3D" id="3.40.50.2300">
    <property type="match status" value="1"/>
</dbReference>
<dbReference type="Pfam" id="PF00072">
    <property type="entry name" value="Response_reg"/>
    <property type="match status" value="1"/>
</dbReference>
<evidence type="ECO:0000259" key="10">
    <source>
        <dbReference type="PROSITE" id="PS50110"/>
    </source>
</evidence>
<proteinExistence type="predicted"/>
<dbReference type="PROSITE" id="PS00676">
    <property type="entry name" value="SIGMA54_INTERACT_2"/>
    <property type="match status" value="1"/>
</dbReference>
<dbReference type="InterPro" id="IPR027417">
    <property type="entry name" value="P-loop_NTPase"/>
</dbReference>
<feature type="domain" description="Response regulatory" evidence="10">
    <location>
        <begin position="4"/>
        <end position="120"/>
    </location>
</feature>
<gene>
    <name evidence="11" type="ORF">HDF10_003076</name>
</gene>
<sequence length="457" mass="50690">MTERILIVDDERNLRESLSEALSQAGYQVLTASDGKEAYSMIQEQELDLLLCDWRMPEMDGATLLNLLREEGRLVDLPALVITAHGTSNNAIDAIQLGAYDFVTKPFDLDDVIVTIRRALEHSSLQKEVKQLRRQVGDPSPRRGEIIGTSPLMLNVFKEIGRVAQTNSTVLITGESGTGKELVAKSIHAHSERRNAAFVVVNCAALPENLIESELFGYEKGAFTGALNRKVGKFESAQGGTIFLDEVGELPLETQPKLLRVLQEHTFERLGGTQSVDADFRVIAATNLDLEEEVAAGHFRSDLYFRLSVVPIRLPSLRERRSDILPLAEHFLQSYSEKHGLRATGFVEDTILKLQRHAFPGNVRELEHIVERAVVRAGGRAITCDLIVVDELATTELSIGSGLEKLLELPYRESIQAWERLLIERALKAAGGNKAEAARALGVHRRLLYEKLGSEIS</sequence>
<feature type="modified residue" description="4-aspartylphosphate" evidence="8">
    <location>
        <position position="53"/>
    </location>
</feature>